<comment type="subcellular location">
    <subcellularLocation>
        <location evidence="1">Cell membrane</location>
        <topology evidence="1">Multi-pass membrane protein</topology>
    </subcellularLocation>
</comment>
<evidence type="ECO:0000256" key="1">
    <source>
        <dbReference type="ARBA" id="ARBA00004651"/>
    </source>
</evidence>
<organism evidence="10 11">
    <name type="scientific">Winogradskya humida</name>
    <dbReference type="NCBI Taxonomy" id="113566"/>
    <lineage>
        <taxon>Bacteria</taxon>
        <taxon>Bacillati</taxon>
        <taxon>Actinomycetota</taxon>
        <taxon>Actinomycetes</taxon>
        <taxon>Micromonosporales</taxon>
        <taxon>Micromonosporaceae</taxon>
        <taxon>Winogradskya</taxon>
    </lineage>
</organism>
<evidence type="ECO:0000256" key="5">
    <source>
        <dbReference type="ARBA" id="ARBA00022970"/>
    </source>
</evidence>
<dbReference type="InterPro" id="IPR001851">
    <property type="entry name" value="ABC_transp_permease"/>
</dbReference>
<keyword evidence="3" id="KW-1003">Cell membrane</keyword>
<feature type="transmembrane region" description="Helical" evidence="9">
    <location>
        <begin position="192"/>
        <end position="215"/>
    </location>
</feature>
<feature type="transmembrane region" description="Helical" evidence="9">
    <location>
        <begin position="34"/>
        <end position="51"/>
    </location>
</feature>
<comment type="similarity">
    <text evidence="8">Belongs to the binding-protein-dependent transport system permease family. LivHM subfamily.</text>
</comment>
<dbReference type="EMBL" id="BOMN01000091">
    <property type="protein sequence ID" value="GIE23446.1"/>
    <property type="molecule type" value="Genomic_DNA"/>
</dbReference>
<dbReference type="RefSeq" id="WP_203840504.1">
    <property type="nucleotide sequence ID" value="NZ_BAAATV010000009.1"/>
</dbReference>
<keyword evidence="7 9" id="KW-0472">Membrane</keyword>
<evidence type="ECO:0000256" key="7">
    <source>
        <dbReference type="ARBA" id="ARBA00023136"/>
    </source>
</evidence>
<feature type="transmembrane region" description="Helical" evidence="9">
    <location>
        <begin position="137"/>
        <end position="161"/>
    </location>
</feature>
<evidence type="ECO:0000256" key="6">
    <source>
        <dbReference type="ARBA" id="ARBA00022989"/>
    </source>
</evidence>
<sequence length="291" mass="30819">MREVFTLAVSAVLLAGFYAAMAYGLGLIYGVLRIVNLAHGGIIMAAAYLTWQLFERFGVDPYIAIPVALVVFFALGAGIYLGLVRFLPRGPAGAVQSLLLLFGVWLIIRNVAYLLFTGNEQAIHTSYATRSVTVFGSSFSVTRILVFAIAVVALLLLHLLLTRTYLGKAIRAVAQNPDSCTLAGIDVERVRIFTFGLGTALAGLAGVLASTLFAFNPSFGAAELLKSFVIIVLGGLGSIVGIALGACVLAFAEVFSIYVVPPYLTSAVGFVLLVVVLVLRPGGLFGQRVLR</sequence>
<dbReference type="Pfam" id="PF02653">
    <property type="entry name" value="BPD_transp_2"/>
    <property type="match status" value="1"/>
</dbReference>
<evidence type="ECO:0000256" key="3">
    <source>
        <dbReference type="ARBA" id="ARBA00022475"/>
    </source>
</evidence>
<keyword evidence="5" id="KW-0029">Amino-acid transport</keyword>
<evidence type="ECO:0000256" key="4">
    <source>
        <dbReference type="ARBA" id="ARBA00022692"/>
    </source>
</evidence>
<comment type="caution">
    <text evidence="10">The sequence shown here is derived from an EMBL/GenBank/DDBJ whole genome shotgun (WGS) entry which is preliminary data.</text>
</comment>
<evidence type="ECO:0000256" key="8">
    <source>
        <dbReference type="ARBA" id="ARBA00037998"/>
    </source>
</evidence>
<feature type="transmembrane region" description="Helical" evidence="9">
    <location>
        <begin position="95"/>
        <end position="116"/>
    </location>
</feature>
<dbReference type="InterPro" id="IPR052157">
    <property type="entry name" value="BCAA_transport_permease"/>
</dbReference>
<keyword evidence="11" id="KW-1185">Reference proteome</keyword>
<keyword evidence="4 9" id="KW-0812">Transmembrane</keyword>
<feature type="transmembrane region" description="Helical" evidence="9">
    <location>
        <begin position="63"/>
        <end position="83"/>
    </location>
</feature>
<dbReference type="PANTHER" id="PTHR11795">
    <property type="entry name" value="BRANCHED-CHAIN AMINO ACID TRANSPORT SYSTEM PERMEASE PROTEIN LIVH"/>
    <property type="match status" value="1"/>
</dbReference>
<proteinExistence type="inferred from homology"/>
<dbReference type="CDD" id="cd06582">
    <property type="entry name" value="TM_PBP1_LivH_like"/>
    <property type="match status" value="1"/>
</dbReference>
<keyword evidence="6 9" id="KW-1133">Transmembrane helix</keyword>
<feature type="transmembrane region" description="Helical" evidence="9">
    <location>
        <begin position="258"/>
        <end position="279"/>
    </location>
</feature>
<evidence type="ECO:0000256" key="9">
    <source>
        <dbReference type="SAM" id="Phobius"/>
    </source>
</evidence>
<keyword evidence="2" id="KW-0813">Transport</keyword>
<accession>A0ABQ3ZXV5</accession>
<protein>
    <submittedName>
        <fullName evidence="10">Branched-chain amino acid ABC transporter permease</fullName>
    </submittedName>
</protein>
<dbReference type="Proteomes" id="UP000603200">
    <property type="component" value="Unassembled WGS sequence"/>
</dbReference>
<reference evidence="10 11" key="1">
    <citation type="submission" date="2021-01" db="EMBL/GenBank/DDBJ databases">
        <title>Whole genome shotgun sequence of Actinoplanes humidus NBRC 14915.</title>
        <authorList>
            <person name="Komaki H."/>
            <person name="Tamura T."/>
        </authorList>
    </citation>
    <scope>NUCLEOTIDE SEQUENCE [LARGE SCALE GENOMIC DNA]</scope>
    <source>
        <strain evidence="10 11">NBRC 14915</strain>
    </source>
</reference>
<evidence type="ECO:0000313" key="10">
    <source>
        <dbReference type="EMBL" id="GIE23446.1"/>
    </source>
</evidence>
<feature type="transmembrane region" description="Helical" evidence="9">
    <location>
        <begin position="227"/>
        <end position="252"/>
    </location>
</feature>
<name>A0ABQ3ZXV5_9ACTN</name>
<gene>
    <name evidence="10" type="ORF">Ahu01nite_065480</name>
</gene>
<dbReference type="PANTHER" id="PTHR11795:SF445">
    <property type="entry name" value="AMINO ACID ABC TRANSPORTER PERMEASE PROTEIN"/>
    <property type="match status" value="1"/>
</dbReference>
<evidence type="ECO:0000313" key="11">
    <source>
        <dbReference type="Proteomes" id="UP000603200"/>
    </source>
</evidence>
<evidence type="ECO:0000256" key="2">
    <source>
        <dbReference type="ARBA" id="ARBA00022448"/>
    </source>
</evidence>